<dbReference type="InterPro" id="IPR041698">
    <property type="entry name" value="Methyltransf_25"/>
</dbReference>
<dbReference type="SUPFAM" id="SSF53335">
    <property type="entry name" value="S-adenosyl-L-methionine-dependent methyltransferases"/>
    <property type="match status" value="1"/>
</dbReference>
<evidence type="ECO:0000259" key="1">
    <source>
        <dbReference type="Pfam" id="PF13649"/>
    </source>
</evidence>
<sequence length="273" mass="30705">MQQVESPADKWRNSLMGWGIPENILEQAPQSPWVHPPESFKPVSDLTLATPSWLRAKEALDACRSGSQILDIGCGGGRGSLGLAPPAVRIIGVDQQQTMLDLFAKEASSRAIEFSVINGQWPDVAEQTPICDVVVCHHVFFNVAELQPFVLQLASHARRRVVAEIPMYHPLSNLSPAWKQFWNLDRPKSPTAFDAVEVIRDLGFDVHIETFEMDDPKTGVSDLDVEHTRVRLCLDKSRDPDVREFLVNRDRSPRTIATIWWDTNNENMESNGE</sequence>
<organism evidence="2">
    <name type="scientific">freshwater metagenome</name>
    <dbReference type="NCBI Taxonomy" id="449393"/>
    <lineage>
        <taxon>unclassified sequences</taxon>
        <taxon>metagenomes</taxon>
        <taxon>ecological metagenomes</taxon>
    </lineage>
</organism>
<reference evidence="2" key="1">
    <citation type="submission" date="2020-05" db="EMBL/GenBank/DDBJ databases">
        <authorList>
            <person name="Chiriac C."/>
            <person name="Salcher M."/>
            <person name="Ghai R."/>
            <person name="Kavagutti S V."/>
        </authorList>
    </citation>
    <scope>NUCLEOTIDE SEQUENCE</scope>
</reference>
<dbReference type="AlphaFoldDB" id="A0A6J6MW99"/>
<proteinExistence type="predicted"/>
<dbReference type="EMBL" id="CAEZWU010000189">
    <property type="protein sequence ID" value="CAB4676825.1"/>
    <property type="molecule type" value="Genomic_DNA"/>
</dbReference>
<protein>
    <submittedName>
        <fullName evidence="2">Unannotated protein</fullName>
    </submittedName>
</protein>
<evidence type="ECO:0000313" key="2">
    <source>
        <dbReference type="EMBL" id="CAB4676825.1"/>
    </source>
</evidence>
<gene>
    <name evidence="2" type="ORF">UFOPK2292_01142</name>
</gene>
<name>A0A6J6MW99_9ZZZZ</name>
<dbReference type="Pfam" id="PF13649">
    <property type="entry name" value="Methyltransf_25"/>
    <property type="match status" value="1"/>
</dbReference>
<feature type="domain" description="Methyltransferase" evidence="1">
    <location>
        <begin position="69"/>
        <end position="153"/>
    </location>
</feature>
<dbReference type="Gene3D" id="3.40.50.150">
    <property type="entry name" value="Vaccinia Virus protein VP39"/>
    <property type="match status" value="1"/>
</dbReference>
<dbReference type="InterPro" id="IPR029063">
    <property type="entry name" value="SAM-dependent_MTases_sf"/>
</dbReference>
<accession>A0A6J6MW99</accession>